<evidence type="ECO:0000313" key="2">
    <source>
        <dbReference type="EMBL" id="MCQ1531337.1"/>
    </source>
</evidence>
<sequence>MYYGDKVKLRAYKKEDIKLAYEYMNDSEMKRLLVAQIPYPMILEQEEKWFESLLTAKDTYSFAIEDLETGKYIGGCGINSINWLNRIATIGIFIGDKEYWSKGYGTDALNVLIKFIFQQMNINKIKLNVFSFNKRAIRCYEKCGFKVEGVFKQELFRDGQYYDDHAMAIFFEDWQKANFALC</sequence>
<keyword evidence="3" id="KW-1185">Reference proteome</keyword>
<dbReference type="Gene3D" id="3.40.630.30">
    <property type="match status" value="1"/>
</dbReference>
<gene>
    <name evidence="2" type="ORF">LJD61_17570</name>
</gene>
<evidence type="ECO:0000313" key="3">
    <source>
        <dbReference type="Proteomes" id="UP001651880"/>
    </source>
</evidence>
<name>A0ABT1NJG6_9FIRM</name>
<protein>
    <submittedName>
        <fullName evidence="2">GNAT family N-acetyltransferase</fullName>
    </submittedName>
</protein>
<accession>A0ABT1NJG6</accession>
<dbReference type="PANTHER" id="PTHR43415">
    <property type="entry name" value="SPERMIDINE N(1)-ACETYLTRANSFERASE"/>
    <property type="match status" value="1"/>
</dbReference>
<dbReference type="SUPFAM" id="SSF55729">
    <property type="entry name" value="Acyl-CoA N-acyltransferases (Nat)"/>
    <property type="match status" value="1"/>
</dbReference>
<evidence type="ECO:0000259" key="1">
    <source>
        <dbReference type="PROSITE" id="PS51186"/>
    </source>
</evidence>
<dbReference type="InterPro" id="IPR016181">
    <property type="entry name" value="Acyl_CoA_acyltransferase"/>
</dbReference>
<proteinExistence type="predicted"/>
<reference evidence="2 3" key="1">
    <citation type="submission" date="2021-10" db="EMBL/GenBank/DDBJ databases">
        <title>Lutispora strain m25 sp. nov., a thermophilic, non-spore-forming bacterium isolated from a lab-scale methanogenic bioreactor digesting anaerobic sludge.</title>
        <authorList>
            <person name="El Houari A."/>
            <person name="Mcdonald J."/>
        </authorList>
    </citation>
    <scope>NUCLEOTIDE SEQUENCE [LARGE SCALE GENOMIC DNA]</scope>
    <source>
        <strain evidence="3">m25</strain>
    </source>
</reference>
<feature type="domain" description="N-acetyltransferase" evidence="1">
    <location>
        <begin position="7"/>
        <end position="168"/>
    </location>
</feature>
<dbReference type="Proteomes" id="UP001651880">
    <property type="component" value="Unassembled WGS sequence"/>
</dbReference>
<dbReference type="RefSeq" id="WP_255228867.1">
    <property type="nucleotide sequence ID" value="NZ_JAJEKE010000021.1"/>
</dbReference>
<dbReference type="PANTHER" id="PTHR43415:SF3">
    <property type="entry name" value="GNAT-FAMILY ACETYLTRANSFERASE"/>
    <property type="match status" value="1"/>
</dbReference>
<dbReference type="PROSITE" id="PS51186">
    <property type="entry name" value="GNAT"/>
    <property type="match status" value="1"/>
</dbReference>
<dbReference type="EMBL" id="JAJEKE010000021">
    <property type="protein sequence ID" value="MCQ1531337.1"/>
    <property type="molecule type" value="Genomic_DNA"/>
</dbReference>
<comment type="caution">
    <text evidence="2">The sequence shown here is derived from an EMBL/GenBank/DDBJ whole genome shotgun (WGS) entry which is preliminary data.</text>
</comment>
<organism evidence="2 3">
    <name type="scientific">Lutispora saccharofermentans</name>
    <dbReference type="NCBI Taxonomy" id="3024236"/>
    <lineage>
        <taxon>Bacteria</taxon>
        <taxon>Bacillati</taxon>
        <taxon>Bacillota</taxon>
        <taxon>Clostridia</taxon>
        <taxon>Lutisporales</taxon>
        <taxon>Lutisporaceae</taxon>
        <taxon>Lutispora</taxon>
    </lineage>
</organism>
<dbReference type="Pfam" id="PF13302">
    <property type="entry name" value="Acetyltransf_3"/>
    <property type="match status" value="1"/>
</dbReference>
<dbReference type="InterPro" id="IPR000182">
    <property type="entry name" value="GNAT_dom"/>
</dbReference>